<keyword evidence="1" id="KW-0175">Coiled coil</keyword>
<accession>A0ABP0LL00</accession>
<comment type="caution">
    <text evidence="2">The sequence shown here is derived from an EMBL/GenBank/DDBJ whole genome shotgun (WGS) entry which is preliminary data.</text>
</comment>
<reference evidence="2 3" key="1">
    <citation type="submission" date="2024-02" db="EMBL/GenBank/DDBJ databases">
        <authorList>
            <person name="Chen Y."/>
            <person name="Shah S."/>
            <person name="Dougan E. K."/>
            <person name="Thang M."/>
            <person name="Chan C."/>
        </authorList>
    </citation>
    <scope>NUCLEOTIDE SEQUENCE [LARGE SCALE GENOMIC DNA]</scope>
</reference>
<protein>
    <submittedName>
        <fullName evidence="2">Uncharacterized protein</fullName>
    </submittedName>
</protein>
<feature type="coiled-coil region" evidence="1">
    <location>
        <begin position="241"/>
        <end position="310"/>
    </location>
</feature>
<dbReference type="EMBL" id="CAXAMN010012669">
    <property type="protein sequence ID" value="CAK9038739.1"/>
    <property type="molecule type" value="Genomic_DNA"/>
</dbReference>
<organism evidence="2 3">
    <name type="scientific">Durusdinium trenchii</name>
    <dbReference type="NCBI Taxonomy" id="1381693"/>
    <lineage>
        <taxon>Eukaryota</taxon>
        <taxon>Sar</taxon>
        <taxon>Alveolata</taxon>
        <taxon>Dinophyceae</taxon>
        <taxon>Suessiales</taxon>
        <taxon>Symbiodiniaceae</taxon>
        <taxon>Durusdinium</taxon>
    </lineage>
</organism>
<evidence type="ECO:0000313" key="2">
    <source>
        <dbReference type="EMBL" id="CAK9038739.1"/>
    </source>
</evidence>
<keyword evidence="3" id="KW-1185">Reference proteome</keyword>
<sequence>MADGQKLYAPNYYKLSNRWGIKIGKKEVCSVGGSIYPKETTKEIIDVAYEELKKGVSIEKVRAMIAEMKNALRDKLLKKKDAEAEVEPEPTGEATVFMDAEFVEAFRCKGSGIYLTAQVHRRHWANRHSVSRTPLPVALQRTPITSAAAKQKWVVGILLGAAVPKRRRSALNRGLRITWPSAGGKDELITGQELSSLDWIRRMRTWWEGFSARWTSEEVVSLNEEDVALLNEQMEILHTSSEVAEARALKAEERLDQTEAQLRLELQEKKLLQKQLQKARQQLKLMTRYCEDLEEEVDASHASEKKLKAEQKEWRARTKELNDLLLRMQEVAGEAATEEEAPQAPTVFETFMDAQVLESGLIPVSSMTLEELQEECVVRGLSTKGGLAAVRGRVRVARAKEDQQK</sequence>
<evidence type="ECO:0000313" key="3">
    <source>
        <dbReference type="Proteomes" id="UP001642484"/>
    </source>
</evidence>
<gene>
    <name evidence="2" type="ORF">CCMP2556_LOCUS21141</name>
</gene>
<dbReference type="Proteomes" id="UP001642484">
    <property type="component" value="Unassembled WGS sequence"/>
</dbReference>
<proteinExistence type="predicted"/>
<evidence type="ECO:0000256" key="1">
    <source>
        <dbReference type="SAM" id="Coils"/>
    </source>
</evidence>
<name>A0ABP0LL00_9DINO</name>